<dbReference type="GO" id="GO:0097039">
    <property type="term" value="P:protein linear polyubiquitination"/>
    <property type="evidence" value="ECO:0007669"/>
    <property type="project" value="TreeGrafter"/>
</dbReference>
<dbReference type="GO" id="GO:0004842">
    <property type="term" value="F:ubiquitin-protein transferase activity"/>
    <property type="evidence" value="ECO:0007669"/>
    <property type="project" value="TreeGrafter"/>
</dbReference>
<feature type="compositionally biased region" description="Acidic residues" evidence="8">
    <location>
        <begin position="323"/>
        <end position="340"/>
    </location>
</feature>
<comment type="pathway">
    <text evidence="1">Protein modification; protein ubiquitination.</text>
</comment>
<dbReference type="InterPro" id="IPR044066">
    <property type="entry name" value="TRIAD_supradom"/>
</dbReference>
<dbReference type="SUPFAM" id="SSF54928">
    <property type="entry name" value="RNA-binding domain, RBD"/>
    <property type="match status" value="1"/>
</dbReference>
<dbReference type="OrthoDB" id="10009520at2759"/>
<gene>
    <name evidence="10" type="ORF">GT037_005736</name>
</gene>
<keyword evidence="5" id="KW-0863">Zinc-finger</keyword>
<keyword evidence="4" id="KW-0677">Repeat</keyword>
<feature type="compositionally biased region" description="Basic and acidic residues" evidence="8">
    <location>
        <begin position="403"/>
        <end position="412"/>
    </location>
</feature>
<proteinExistence type="predicted"/>
<keyword evidence="6" id="KW-0833">Ubl conjugation pathway</keyword>
<feature type="compositionally biased region" description="Basic and acidic residues" evidence="8">
    <location>
        <begin position="234"/>
        <end position="243"/>
    </location>
</feature>
<evidence type="ECO:0000256" key="8">
    <source>
        <dbReference type="SAM" id="MobiDB-lite"/>
    </source>
</evidence>
<evidence type="ECO:0000256" key="2">
    <source>
        <dbReference type="ARBA" id="ARBA00022679"/>
    </source>
</evidence>
<dbReference type="AlphaFoldDB" id="A0A8H7B6U6"/>
<feature type="compositionally biased region" description="Polar residues" evidence="8">
    <location>
        <begin position="473"/>
        <end position="489"/>
    </location>
</feature>
<keyword evidence="7" id="KW-0862">Zinc</keyword>
<dbReference type="GO" id="GO:0043161">
    <property type="term" value="P:proteasome-mediated ubiquitin-dependent protein catabolic process"/>
    <property type="evidence" value="ECO:0007669"/>
    <property type="project" value="TreeGrafter"/>
</dbReference>
<sequence>MSKSCVICGTEESEGELLLEAPCGRHWVCADDVGSFFENATNNESLFPPQCCQTMFMLEDYEDYISFEIAWAYQMKQQGEYSILAKFRVYCADPACGKFLHPESHVEDQETKITYAICDSEGCGKLTCTKCKALLVDGTQNHECKQTEDEKKFKQTANEKGYQECFVCGATVELAEACNHITCECGSSFCYICGKDWPGLHGCPHYGPAVYDEEGYNQDGYHRENGLNRQGLTRRQDMIRRREEDEEDEEDDDEEGEDEDDQVEDPEWEVLQHLTPDQRALVNQLPHGPREDALDQFRITLFETQGITFDQFVHPPPPPLQEDFGDDGDAWEENDDEGPENDQRDDRELAGGLPNEIDGEVPIIANEAAQIGTIYDAELDDGAVPVAHHSDDESHANSLEDQQGDHANIKEEDIQENTLTDDQPGVSGFDTATPSAYRNGERTDQGAEPVLATNSSSQDQQEPGSRRVPLITGLNTDTHPQPTSFSTDGPRTIVARGFISGTTIEDVETIMSPYSDHDILGRTVRSSDPLVVELQFATKDDAERVIAAFHGQKGDGQVLDVRFEDEDL</sequence>
<evidence type="ECO:0000259" key="9">
    <source>
        <dbReference type="PROSITE" id="PS51873"/>
    </source>
</evidence>
<feature type="region of interest" description="Disordered" evidence="8">
    <location>
        <begin position="221"/>
        <end position="265"/>
    </location>
</feature>
<keyword evidence="3" id="KW-0479">Metal-binding</keyword>
<keyword evidence="11" id="KW-1185">Reference proteome</keyword>
<evidence type="ECO:0000256" key="1">
    <source>
        <dbReference type="ARBA" id="ARBA00004906"/>
    </source>
</evidence>
<dbReference type="PROSITE" id="PS51873">
    <property type="entry name" value="TRIAD"/>
    <property type="match status" value="1"/>
</dbReference>
<dbReference type="EMBL" id="JAAABM010000007">
    <property type="protein sequence ID" value="KAF7676231.1"/>
    <property type="molecule type" value="Genomic_DNA"/>
</dbReference>
<dbReference type="Pfam" id="PF01485">
    <property type="entry name" value="IBR"/>
    <property type="match status" value="1"/>
</dbReference>
<dbReference type="GO" id="GO:0000151">
    <property type="term" value="C:ubiquitin ligase complex"/>
    <property type="evidence" value="ECO:0007669"/>
    <property type="project" value="TreeGrafter"/>
</dbReference>
<keyword evidence="2" id="KW-0808">Transferase</keyword>
<dbReference type="CDD" id="cd22584">
    <property type="entry name" value="Rcat_RBR_unk"/>
    <property type="match status" value="1"/>
</dbReference>
<feature type="compositionally biased region" description="Acidic residues" evidence="8">
    <location>
        <begin position="244"/>
        <end position="265"/>
    </location>
</feature>
<name>A0A8H7B6U6_9PLEO</name>
<dbReference type="SUPFAM" id="SSF57850">
    <property type="entry name" value="RING/U-box"/>
    <property type="match status" value="1"/>
</dbReference>
<accession>A0A8H7B6U6</accession>
<dbReference type="Gene3D" id="1.20.120.1750">
    <property type="match status" value="1"/>
</dbReference>
<dbReference type="GeneID" id="62203961"/>
<dbReference type="PANTHER" id="PTHR22770:SF13">
    <property type="entry name" value="RING-TYPE DOMAIN-CONTAINING PROTEIN"/>
    <property type="match status" value="1"/>
</dbReference>
<evidence type="ECO:0000313" key="11">
    <source>
        <dbReference type="Proteomes" id="UP000596902"/>
    </source>
</evidence>
<reference evidence="10" key="1">
    <citation type="submission" date="2020-01" db="EMBL/GenBank/DDBJ databases">
        <authorList>
            <person name="Feng Z.H.Z."/>
        </authorList>
    </citation>
    <scope>NUCLEOTIDE SEQUENCE</scope>
    <source>
        <strain evidence="10">CBS107.38</strain>
    </source>
</reference>
<feature type="domain" description="RING-type" evidence="9">
    <location>
        <begin position="1"/>
        <end position="213"/>
    </location>
</feature>
<reference evidence="10" key="2">
    <citation type="submission" date="2020-08" db="EMBL/GenBank/DDBJ databases">
        <title>Draft Genome Sequence of Cumin Blight Pathogen Alternaria burnsii.</title>
        <authorList>
            <person name="Feng Z."/>
        </authorList>
    </citation>
    <scope>NUCLEOTIDE SEQUENCE</scope>
    <source>
        <strain evidence="10">CBS107.38</strain>
    </source>
</reference>
<feature type="compositionally biased region" description="Polar residues" evidence="8">
    <location>
        <begin position="452"/>
        <end position="463"/>
    </location>
</feature>
<dbReference type="GO" id="GO:0043130">
    <property type="term" value="F:ubiquitin binding"/>
    <property type="evidence" value="ECO:0007669"/>
    <property type="project" value="TreeGrafter"/>
</dbReference>
<feature type="region of interest" description="Disordered" evidence="8">
    <location>
        <begin position="382"/>
        <end position="490"/>
    </location>
</feature>
<dbReference type="CDD" id="cd00590">
    <property type="entry name" value="RRM_SF"/>
    <property type="match status" value="1"/>
</dbReference>
<evidence type="ECO:0000256" key="4">
    <source>
        <dbReference type="ARBA" id="ARBA00022737"/>
    </source>
</evidence>
<evidence type="ECO:0000256" key="7">
    <source>
        <dbReference type="ARBA" id="ARBA00022833"/>
    </source>
</evidence>
<feature type="region of interest" description="Disordered" evidence="8">
    <location>
        <begin position="309"/>
        <end position="361"/>
    </location>
</feature>
<evidence type="ECO:0000256" key="3">
    <source>
        <dbReference type="ARBA" id="ARBA00022723"/>
    </source>
</evidence>
<evidence type="ECO:0000256" key="5">
    <source>
        <dbReference type="ARBA" id="ARBA00022771"/>
    </source>
</evidence>
<dbReference type="InterPro" id="IPR035979">
    <property type="entry name" value="RBD_domain_sf"/>
</dbReference>
<dbReference type="InterPro" id="IPR002867">
    <property type="entry name" value="IBR_dom"/>
</dbReference>
<protein>
    <submittedName>
        <fullName evidence="10">Ring finger domain containing protein</fullName>
    </submittedName>
</protein>
<comment type="caution">
    <text evidence="10">The sequence shown here is derived from an EMBL/GenBank/DDBJ whole genome shotgun (WGS) entry which is preliminary data.</text>
</comment>
<dbReference type="RefSeq" id="XP_038786472.1">
    <property type="nucleotide sequence ID" value="XM_038930783.1"/>
</dbReference>
<dbReference type="GO" id="GO:0008270">
    <property type="term" value="F:zinc ion binding"/>
    <property type="evidence" value="ECO:0007669"/>
    <property type="project" value="UniProtKB-KW"/>
</dbReference>
<evidence type="ECO:0000256" key="6">
    <source>
        <dbReference type="ARBA" id="ARBA00022786"/>
    </source>
</evidence>
<dbReference type="Proteomes" id="UP000596902">
    <property type="component" value="Unassembled WGS sequence"/>
</dbReference>
<dbReference type="PANTHER" id="PTHR22770">
    <property type="entry name" value="UBIQUITIN CONJUGATING ENZYME 7 INTERACTING PROTEIN-RELATED"/>
    <property type="match status" value="1"/>
</dbReference>
<dbReference type="GO" id="GO:0003676">
    <property type="term" value="F:nucleic acid binding"/>
    <property type="evidence" value="ECO:0007669"/>
    <property type="project" value="InterPro"/>
</dbReference>
<dbReference type="InterPro" id="IPR051628">
    <property type="entry name" value="LUBAC_E3_Ligases"/>
</dbReference>
<evidence type="ECO:0000313" key="10">
    <source>
        <dbReference type="EMBL" id="KAF7676231.1"/>
    </source>
</evidence>
<organism evidence="10 11">
    <name type="scientific">Alternaria burnsii</name>
    <dbReference type="NCBI Taxonomy" id="1187904"/>
    <lineage>
        <taxon>Eukaryota</taxon>
        <taxon>Fungi</taxon>
        <taxon>Dikarya</taxon>
        <taxon>Ascomycota</taxon>
        <taxon>Pezizomycotina</taxon>
        <taxon>Dothideomycetes</taxon>
        <taxon>Pleosporomycetidae</taxon>
        <taxon>Pleosporales</taxon>
        <taxon>Pleosporineae</taxon>
        <taxon>Pleosporaceae</taxon>
        <taxon>Alternaria</taxon>
        <taxon>Alternaria sect. Alternaria</taxon>
    </lineage>
</organism>